<dbReference type="Proteomes" id="UP001472677">
    <property type="component" value="Unassembled WGS sequence"/>
</dbReference>
<keyword evidence="1" id="KW-1133">Transmembrane helix</keyword>
<keyword evidence="1" id="KW-0812">Transmembrane</keyword>
<feature type="transmembrane region" description="Helical" evidence="1">
    <location>
        <begin position="47"/>
        <end position="67"/>
    </location>
</feature>
<evidence type="ECO:0000313" key="2">
    <source>
        <dbReference type="EMBL" id="KAK8589911.1"/>
    </source>
</evidence>
<feature type="transmembrane region" description="Helical" evidence="1">
    <location>
        <begin position="73"/>
        <end position="93"/>
    </location>
</feature>
<gene>
    <name evidence="2" type="ORF">V6N12_024300</name>
</gene>
<feature type="transmembrane region" description="Helical" evidence="1">
    <location>
        <begin position="141"/>
        <end position="158"/>
    </location>
</feature>
<evidence type="ECO:0000256" key="1">
    <source>
        <dbReference type="SAM" id="Phobius"/>
    </source>
</evidence>
<keyword evidence="3" id="KW-1185">Reference proteome</keyword>
<dbReference type="EMBL" id="JBBPBM010000004">
    <property type="protein sequence ID" value="KAK8589911.1"/>
    <property type="molecule type" value="Genomic_DNA"/>
</dbReference>
<sequence>MLCSLLHYCRGEHGFEAFGAGRRNNKNLRKGVWEESKKLWKIGFPSILARVTTFGMFIVTQAFIGHIGQLELATYALIQVIVVRFSNVVLLGMSSATETLWVEIGAGRQKMISYVNICSYYVVGVPSEILLGYVAKMEVKGIWIGMIIGVATQTFVLPT</sequence>
<name>A0ABR2G063_9ROSI</name>
<evidence type="ECO:0000313" key="3">
    <source>
        <dbReference type="Proteomes" id="UP001472677"/>
    </source>
</evidence>
<feature type="transmembrane region" description="Helical" evidence="1">
    <location>
        <begin position="114"/>
        <end position="135"/>
    </location>
</feature>
<protein>
    <submittedName>
        <fullName evidence="2">Uncharacterized protein</fullName>
    </submittedName>
</protein>
<reference evidence="2 3" key="1">
    <citation type="journal article" date="2024" name="G3 (Bethesda)">
        <title>Genome assembly of Hibiscus sabdariffa L. provides insights into metabolisms of medicinal natural products.</title>
        <authorList>
            <person name="Kim T."/>
        </authorList>
    </citation>
    <scope>NUCLEOTIDE SEQUENCE [LARGE SCALE GENOMIC DNA]</scope>
    <source>
        <strain evidence="2">TK-2024</strain>
        <tissue evidence="2">Old leaves</tissue>
    </source>
</reference>
<accession>A0ABR2G063</accession>
<keyword evidence="1" id="KW-0472">Membrane</keyword>
<proteinExistence type="predicted"/>
<dbReference type="PANTHER" id="PTHR11206">
    <property type="entry name" value="MULTIDRUG RESISTANCE PROTEIN"/>
    <property type="match status" value="1"/>
</dbReference>
<organism evidence="2 3">
    <name type="scientific">Hibiscus sabdariffa</name>
    <name type="common">roselle</name>
    <dbReference type="NCBI Taxonomy" id="183260"/>
    <lineage>
        <taxon>Eukaryota</taxon>
        <taxon>Viridiplantae</taxon>
        <taxon>Streptophyta</taxon>
        <taxon>Embryophyta</taxon>
        <taxon>Tracheophyta</taxon>
        <taxon>Spermatophyta</taxon>
        <taxon>Magnoliopsida</taxon>
        <taxon>eudicotyledons</taxon>
        <taxon>Gunneridae</taxon>
        <taxon>Pentapetalae</taxon>
        <taxon>rosids</taxon>
        <taxon>malvids</taxon>
        <taxon>Malvales</taxon>
        <taxon>Malvaceae</taxon>
        <taxon>Malvoideae</taxon>
        <taxon>Hibiscus</taxon>
    </lineage>
</organism>
<comment type="caution">
    <text evidence="2">The sequence shown here is derived from an EMBL/GenBank/DDBJ whole genome shotgun (WGS) entry which is preliminary data.</text>
</comment>